<dbReference type="PANTHER" id="PTHR45011">
    <property type="entry name" value="DAP3-BINDING CELL DEATH ENHANCER 1"/>
    <property type="match status" value="1"/>
</dbReference>
<dbReference type="InterPro" id="IPR052748">
    <property type="entry name" value="ISR_Activator"/>
</dbReference>
<proteinExistence type="predicted"/>
<comment type="caution">
    <text evidence="1">The sequence shown here is derived from an EMBL/GenBank/DDBJ whole genome shotgun (WGS) entry which is preliminary data.</text>
</comment>
<organism evidence="1 2">
    <name type="scientific">Skeletonema marinoi</name>
    <dbReference type="NCBI Taxonomy" id="267567"/>
    <lineage>
        <taxon>Eukaryota</taxon>
        <taxon>Sar</taxon>
        <taxon>Stramenopiles</taxon>
        <taxon>Ochrophyta</taxon>
        <taxon>Bacillariophyta</taxon>
        <taxon>Coscinodiscophyceae</taxon>
        <taxon>Thalassiosirophycidae</taxon>
        <taxon>Thalassiosirales</taxon>
        <taxon>Skeletonemataceae</taxon>
        <taxon>Skeletonema</taxon>
        <taxon>Skeletonema marinoi-dohrnii complex</taxon>
    </lineage>
</organism>
<dbReference type="Pfam" id="PF08238">
    <property type="entry name" value="Sel1"/>
    <property type="match status" value="3"/>
</dbReference>
<dbReference type="SMART" id="SM00671">
    <property type="entry name" value="SEL1"/>
    <property type="match status" value="2"/>
</dbReference>
<sequence>MCKERAAELRDEILFRQPVSSHLGECPICCLPLPIDSRQHKGQSCCSKIICMGCAQAHYLRQTEGQLDETCPFCRQPQPKWEEEVGKNHLKRIESNNPFAMQQMGRMCHKEGDYESAFEYLTKAAELGDVGAHYNLSFLYQHGEGVEKDEKKELYHLEVAAIAGHPNARHNVGAHELRNCRNDRAVKHFIIAANLGYDGAIQALKKCYAGGVVSKEDFAVALRAYQAAVDATKSPQREAAAKVVAAFYKKSSERD</sequence>
<dbReference type="PANTHER" id="PTHR45011:SF1">
    <property type="entry name" value="DAP3-BINDING CELL DEATH ENHANCER 1"/>
    <property type="match status" value="1"/>
</dbReference>
<dbReference type="SUPFAM" id="SSF81901">
    <property type="entry name" value="HCP-like"/>
    <property type="match status" value="1"/>
</dbReference>
<evidence type="ECO:0000313" key="2">
    <source>
        <dbReference type="Proteomes" id="UP001224775"/>
    </source>
</evidence>
<dbReference type="Proteomes" id="UP001224775">
    <property type="component" value="Unassembled WGS sequence"/>
</dbReference>
<accession>A0AAD9D6R0</accession>
<dbReference type="InterPro" id="IPR011990">
    <property type="entry name" value="TPR-like_helical_dom_sf"/>
</dbReference>
<dbReference type="Gene3D" id="1.25.40.10">
    <property type="entry name" value="Tetratricopeptide repeat domain"/>
    <property type="match status" value="1"/>
</dbReference>
<name>A0AAD9D6R0_9STRA</name>
<protein>
    <submittedName>
        <fullName evidence="1">Zf-MYND and TPR domain-containing protein</fullName>
    </submittedName>
</protein>
<evidence type="ECO:0000313" key="1">
    <source>
        <dbReference type="EMBL" id="KAK1734925.1"/>
    </source>
</evidence>
<dbReference type="InterPro" id="IPR006597">
    <property type="entry name" value="Sel1-like"/>
</dbReference>
<dbReference type="EMBL" id="JATAAI010000036">
    <property type="protein sequence ID" value="KAK1734925.1"/>
    <property type="molecule type" value="Genomic_DNA"/>
</dbReference>
<reference evidence="1" key="1">
    <citation type="submission" date="2023-06" db="EMBL/GenBank/DDBJ databases">
        <title>Survivors Of The Sea: Transcriptome response of Skeletonema marinoi to long-term dormancy.</title>
        <authorList>
            <person name="Pinder M.I.M."/>
            <person name="Kourtchenko O."/>
            <person name="Robertson E.K."/>
            <person name="Larsson T."/>
            <person name="Maumus F."/>
            <person name="Osuna-Cruz C.M."/>
            <person name="Vancaester E."/>
            <person name="Stenow R."/>
            <person name="Vandepoele K."/>
            <person name="Ploug H."/>
            <person name="Bruchert V."/>
            <person name="Godhe A."/>
            <person name="Topel M."/>
        </authorList>
    </citation>
    <scope>NUCLEOTIDE SEQUENCE</scope>
    <source>
        <strain evidence="1">R05AC</strain>
    </source>
</reference>
<gene>
    <name evidence="1" type="ORF">QTG54_014385</name>
</gene>
<keyword evidence="2" id="KW-1185">Reference proteome</keyword>
<dbReference type="AlphaFoldDB" id="A0AAD9D6R0"/>